<evidence type="ECO:0000313" key="1">
    <source>
        <dbReference type="EMBL" id="QPK82863.1"/>
    </source>
</evidence>
<accession>A0A7T0KN43</accession>
<dbReference type="KEGG" id="cqn:G7Y29_08325"/>
<dbReference type="EMBL" id="CP064955">
    <property type="protein sequence ID" value="QPK82863.1"/>
    <property type="molecule type" value="Genomic_DNA"/>
</dbReference>
<protein>
    <submittedName>
        <fullName evidence="1">Uncharacterized protein</fullName>
    </submittedName>
</protein>
<evidence type="ECO:0000313" key="2">
    <source>
        <dbReference type="Proteomes" id="UP000594586"/>
    </source>
</evidence>
<dbReference type="Proteomes" id="UP000594586">
    <property type="component" value="Chromosome"/>
</dbReference>
<gene>
    <name evidence="1" type="ORF">G7Y29_08325</name>
</gene>
<reference evidence="1 2" key="1">
    <citation type="submission" date="2020-11" db="EMBL/GenBank/DDBJ databases">
        <title>Corynebacterium sp. MC1420.</title>
        <authorList>
            <person name="Zhou J."/>
        </authorList>
    </citation>
    <scope>NUCLEOTIDE SEQUENCE [LARGE SCALE GENOMIC DNA]</scope>
    <source>
        <strain evidence="1 2">MC1420</strain>
    </source>
</reference>
<organism evidence="1 2">
    <name type="scientific">Corynebacterium qintianiae</name>
    <dbReference type="NCBI Taxonomy" id="2709392"/>
    <lineage>
        <taxon>Bacteria</taxon>
        <taxon>Bacillati</taxon>
        <taxon>Actinomycetota</taxon>
        <taxon>Actinomycetes</taxon>
        <taxon>Mycobacteriales</taxon>
        <taxon>Corynebacteriaceae</taxon>
        <taxon>Corynebacterium</taxon>
    </lineage>
</organism>
<keyword evidence="2" id="KW-1185">Reference proteome</keyword>
<dbReference type="AlphaFoldDB" id="A0A7T0KN43"/>
<name>A0A7T0KN43_9CORY</name>
<dbReference type="RefSeq" id="WP_165004473.1">
    <property type="nucleotide sequence ID" value="NZ_CP064955.1"/>
</dbReference>
<sequence length="174" mass="20416">MSSVVSYDCVFSDPPNHPAEHLHVEAHPGQSDYSIYLNGVFWWHIGPTVEDGTVVPVRVLNPGPGDPHSLLLPGSFPEFWGETWNDQRSYFYPRSFTWAQDRYLRIISYSDHDFARIGRWHEMVIDTRFHVVILYAGHFNEGHYDVWRMTRLTQRDNIEYDQVLGETYKWAALD</sequence>
<proteinExistence type="predicted"/>